<keyword evidence="7" id="KW-1185">Reference proteome</keyword>
<dbReference type="GO" id="GO:0005634">
    <property type="term" value="C:nucleus"/>
    <property type="evidence" value="ECO:0007669"/>
    <property type="project" value="UniProtKB-SubCell"/>
</dbReference>
<evidence type="ECO:0000256" key="4">
    <source>
        <dbReference type="ARBA" id="ARBA00023242"/>
    </source>
</evidence>
<evidence type="ECO:0000259" key="5">
    <source>
        <dbReference type="PROSITE" id="PS51059"/>
    </source>
</evidence>
<dbReference type="Proteomes" id="UP001652623">
    <property type="component" value="Chromosome 12"/>
</dbReference>
<sequence length="321" mass="35768">MDQIDYREDQISIIVDDDEILHSGSENDEVNSNGSDRNGVFARYGMVSVEEGSMEHEVVKRSFLYGMGLASKDTNIVDINKINLNSGLTRQAKAKSFRIFSQAVAEKCGGDANIKHAWYGASRDEIFGIVSHGFSSCGRPGKQDSHGVGVELFPAKFSIDGSALSSVADESGVRHILLCRVIMGKSEVIHPGSKQFHPSSNEFDSGVDNLLSPRKYIIWNAFMNSHIFPEFVISFKSPCLKEFQRKQAANILKPSSPWMSFPTLISILSKFLHPTKMTQIVKCHNDFRANKIRRPQLIQKVRTIAGDKLLVAVIKSYRNKA</sequence>
<keyword evidence="4" id="KW-0539">Nucleus</keyword>
<feature type="domain" description="RST" evidence="6">
    <location>
        <begin position="252"/>
        <end position="321"/>
    </location>
</feature>
<reference evidence="8" key="1">
    <citation type="submission" date="2025-08" db="UniProtKB">
        <authorList>
            <consortium name="RefSeq"/>
        </authorList>
    </citation>
    <scope>IDENTIFICATION</scope>
    <source>
        <tissue evidence="8">Seedling</tissue>
    </source>
</reference>
<dbReference type="PANTHER" id="PTHR32263:SF14">
    <property type="entry name" value="INACTIVE POLY [ADP-RIBOSE] POLYMERASE SRO2-RELATED"/>
    <property type="match status" value="1"/>
</dbReference>
<accession>A0A6P4AIP6</accession>
<evidence type="ECO:0000256" key="1">
    <source>
        <dbReference type="ARBA" id="ARBA00004123"/>
    </source>
</evidence>
<name>A0A6P4AIP6_ZIZJJ</name>
<dbReference type="GO" id="GO:0003950">
    <property type="term" value="F:NAD+ poly-ADP-ribosyltransferase activity"/>
    <property type="evidence" value="ECO:0007669"/>
    <property type="project" value="InterPro"/>
</dbReference>
<dbReference type="InParanoid" id="A0A6P4AIP6"/>
<keyword evidence="3" id="KW-0346">Stress response</keyword>
<dbReference type="InterPro" id="IPR022003">
    <property type="entry name" value="RST"/>
</dbReference>
<dbReference type="GeneID" id="107428663"/>
<dbReference type="RefSeq" id="XP_015894712.3">
    <property type="nucleotide sequence ID" value="XM_016039226.4"/>
</dbReference>
<dbReference type="InterPro" id="IPR044964">
    <property type="entry name" value="RCD1/SRO1-5"/>
</dbReference>
<proteinExistence type="predicted"/>
<keyword evidence="2" id="KW-0217">Developmental protein</keyword>
<dbReference type="InterPro" id="IPR012317">
    <property type="entry name" value="Poly(ADP-ribose)pol_cat_dom"/>
</dbReference>
<gene>
    <name evidence="8" type="primary">LOC107428663</name>
</gene>
<dbReference type="SUPFAM" id="SSF56399">
    <property type="entry name" value="ADP-ribosylation"/>
    <property type="match status" value="1"/>
</dbReference>
<dbReference type="PROSITE" id="PS51059">
    <property type="entry name" value="PARP_CATALYTIC"/>
    <property type="match status" value="1"/>
</dbReference>
<dbReference type="KEGG" id="zju:107428663"/>
<evidence type="ECO:0000259" key="6">
    <source>
        <dbReference type="PROSITE" id="PS51879"/>
    </source>
</evidence>
<protein>
    <submittedName>
        <fullName evidence="8">Probable inactive poly [ADP-ribose] polymerase SRO2 isoform X1</fullName>
    </submittedName>
</protein>
<evidence type="ECO:0000313" key="7">
    <source>
        <dbReference type="Proteomes" id="UP001652623"/>
    </source>
</evidence>
<evidence type="ECO:0000256" key="2">
    <source>
        <dbReference type="ARBA" id="ARBA00022473"/>
    </source>
</evidence>
<dbReference type="PANTHER" id="PTHR32263">
    <property type="entry name" value="INACTIVE POLY [ADP-RIBOSE] POLYMERASE SRO4-RELATED"/>
    <property type="match status" value="1"/>
</dbReference>
<organism evidence="7 8">
    <name type="scientific">Ziziphus jujuba</name>
    <name type="common">Chinese jujube</name>
    <name type="synonym">Ziziphus sativa</name>
    <dbReference type="NCBI Taxonomy" id="326968"/>
    <lineage>
        <taxon>Eukaryota</taxon>
        <taxon>Viridiplantae</taxon>
        <taxon>Streptophyta</taxon>
        <taxon>Embryophyta</taxon>
        <taxon>Tracheophyta</taxon>
        <taxon>Spermatophyta</taxon>
        <taxon>Magnoliopsida</taxon>
        <taxon>eudicotyledons</taxon>
        <taxon>Gunneridae</taxon>
        <taxon>Pentapetalae</taxon>
        <taxon>rosids</taxon>
        <taxon>fabids</taxon>
        <taxon>Rosales</taxon>
        <taxon>Rhamnaceae</taxon>
        <taxon>Paliureae</taxon>
        <taxon>Ziziphus</taxon>
    </lineage>
</organism>
<evidence type="ECO:0000313" key="8">
    <source>
        <dbReference type="RefSeq" id="XP_015894712.3"/>
    </source>
</evidence>
<comment type="subcellular location">
    <subcellularLocation>
        <location evidence="1">Nucleus</location>
    </subcellularLocation>
</comment>
<dbReference type="PROSITE" id="PS51879">
    <property type="entry name" value="RST"/>
    <property type="match status" value="1"/>
</dbReference>
<dbReference type="Gene3D" id="3.90.228.10">
    <property type="match status" value="1"/>
</dbReference>
<evidence type="ECO:0000256" key="3">
    <source>
        <dbReference type="ARBA" id="ARBA00023016"/>
    </source>
</evidence>
<dbReference type="AlphaFoldDB" id="A0A6P4AIP6"/>
<dbReference type="Pfam" id="PF12174">
    <property type="entry name" value="RST"/>
    <property type="match status" value="1"/>
</dbReference>
<dbReference type="FunCoup" id="A0A6P4AIP6">
    <property type="interactions" value="1"/>
</dbReference>
<feature type="domain" description="PARP catalytic" evidence="5">
    <location>
        <begin position="33"/>
        <end position="256"/>
    </location>
</feature>